<keyword evidence="6" id="KW-0479">Metal-binding</keyword>
<keyword evidence="3 7" id="KW-0812">Transmembrane</keyword>
<keyword evidence="6" id="KW-0862">Zinc</keyword>
<dbReference type="InterPro" id="IPR004254">
    <property type="entry name" value="AdipoR/HlyIII-related"/>
</dbReference>
<evidence type="ECO:0000256" key="2">
    <source>
        <dbReference type="ARBA" id="ARBA00007018"/>
    </source>
</evidence>
<dbReference type="GO" id="GO:0046872">
    <property type="term" value="F:metal ion binding"/>
    <property type="evidence" value="ECO:0007669"/>
    <property type="project" value="UniProtKB-KW"/>
</dbReference>
<accession>A0A6A4VSZ4</accession>
<dbReference type="OrthoDB" id="186812at2759"/>
<feature type="transmembrane region" description="Helical" evidence="7">
    <location>
        <begin position="145"/>
        <end position="162"/>
    </location>
</feature>
<protein>
    <submittedName>
        <fullName evidence="8">Monocyte to macrophage differentiation factor 2</fullName>
    </submittedName>
</protein>
<dbReference type="AlphaFoldDB" id="A0A6A4VSZ4"/>
<feature type="transmembrane region" description="Helical" evidence="7">
    <location>
        <begin position="169"/>
        <end position="189"/>
    </location>
</feature>
<comment type="similarity">
    <text evidence="2">Belongs to the ADIPOR family.</text>
</comment>
<organism evidence="8 9">
    <name type="scientific">Amphibalanus amphitrite</name>
    <name type="common">Striped barnacle</name>
    <name type="synonym">Balanus amphitrite</name>
    <dbReference type="NCBI Taxonomy" id="1232801"/>
    <lineage>
        <taxon>Eukaryota</taxon>
        <taxon>Metazoa</taxon>
        <taxon>Ecdysozoa</taxon>
        <taxon>Arthropoda</taxon>
        <taxon>Crustacea</taxon>
        <taxon>Multicrustacea</taxon>
        <taxon>Cirripedia</taxon>
        <taxon>Thoracica</taxon>
        <taxon>Thoracicalcarea</taxon>
        <taxon>Balanomorpha</taxon>
        <taxon>Balanoidea</taxon>
        <taxon>Balanidae</taxon>
        <taxon>Amphibalaninae</taxon>
        <taxon>Amphibalanus</taxon>
    </lineage>
</organism>
<evidence type="ECO:0000256" key="1">
    <source>
        <dbReference type="ARBA" id="ARBA00004141"/>
    </source>
</evidence>
<feature type="transmembrane region" description="Helical" evidence="7">
    <location>
        <begin position="78"/>
        <end position="102"/>
    </location>
</feature>
<evidence type="ECO:0000313" key="9">
    <source>
        <dbReference type="Proteomes" id="UP000440578"/>
    </source>
</evidence>
<evidence type="ECO:0000256" key="4">
    <source>
        <dbReference type="ARBA" id="ARBA00022989"/>
    </source>
</evidence>
<keyword evidence="5 7" id="KW-0472">Membrane</keyword>
<evidence type="ECO:0000256" key="6">
    <source>
        <dbReference type="PIRSR" id="PIRSR604254-1"/>
    </source>
</evidence>
<keyword evidence="4 7" id="KW-1133">Transmembrane helix</keyword>
<comment type="subcellular location">
    <subcellularLocation>
        <location evidence="1">Membrane</location>
        <topology evidence="1">Multi-pass membrane protein</topology>
    </subcellularLocation>
</comment>
<keyword evidence="9" id="KW-1185">Reference proteome</keyword>
<evidence type="ECO:0000313" key="8">
    <source>
        <dbReference type="EMBL" id="KAF0299237.1"/>
    </source>
</evidence>
<evidence type="ECO:0000256" key="7">
    <source>
        <dbReference type="SAM" id="Phobius"/>
    </source>
</evidence>
<feature type="transmembrane region" description="Helical" evidence="7">
    <location>
        <begin position="114"/>
        <end position="133"/>
    </location>
</feature>
<feature type="transmembrane region" description="Helical" evidence="7">
    <location>
        <begin position="224"/>
        <end position="245"/>
    </location>
</feature>
<name>A0A6A4VSZ4_AMPAM</name>
<evidence type="ECO:0000256" key="5">
    <source>
        <dbReference type="ARBA" id="ARBA00023136"/>
    </source>
</evidence>
<dbReference type="EMBL" id="VIIS01001380">
    <property type="protein sequence ID" value="KAF0299237.1"/>
    <property type="molecule type" value="Genomic_DNA"/>
</dbReference>
<comment type="caution">
    <text evidence="8">The sequence shown here is derived from an EMBL/GenBank/DDBJ whole genome shotgun (WGS) entry which is preliminary data.</text>
</comment>
<dbReference type="GO" id="GO:0016020">
    <property type="term" value="C:membrane"/>
    <property type="evidence" value="ECO:0007669"/>
    <property type="project" value="UniProtKB-SubCell"/>
</dbReference>
<feature type="binding site" evidence="6">
    <location>
        <position position="96"/>
    </location>
    <ligand>
        <name>Zn(2+)</name>
        <dbReference type="ChEBI" id="CHEBI:29105"/>
    </ligand>
</feature>
<gene>
    <name evidence="8" type="primary">Mmd2_1</name>
    <name evidence="8" type="ORF">FJT64_027963</name>
</gene>
<dbReference type="EMBL" id="VIIS01001380">
    <property type="protein sequence ID" value="KAF0299236.1"/>
    <property type="molecule type" value="Genomic_DNA"/>
</dbReference>
<sequence length="264" mass="30480">MVKGHSISTLQYWLLDVKHNLRQIKWKNERGRHGEAYKPTDVEHIANIITHGVWILPSIFFALSLYRESDVYYEAYASVIYGSALILLFSVSTVFHLISFAYRDSFWRDVFHRLDRGVIYFFIASSYTPWLVLKEVPDSGWSVHLRWAIWILAGLGVLYQQLFHERYKWLETLIYLVIAIAPSLCIYEMTDVSGVTELKYGGLVYVLGVVFFKLDGRLPMAHAVWHLFVVVGATIHYQSVMTYLLEAHVPKPWANGVGGSMDEL</sequence>
<reference evidence="8 9" key="1">
    <citation type="submission" date="2019-07" db="EMBL/GenBank/DDBJ databases">
        <title>Draft genome assembly of a fouling barnacle, Amphibalanus amphitrite (Darwin, 1854): The first reference genome for Thecostraca.</title>
        <authorList>
            <person name="Kim W."/>
        </authorList>
    </citation>
    <scope>NUCLEOTIDE SEQUENCE [LARGE SCALE GENOMIC DNA]</scope>
    <source>
        <strain evidence="8">SNU_AA5</strain>
        <tissue evidence="8">Soma without cirri and trophi</tissue>
    </source>
</reference>
<dbReference type="Pfam" id="PF03006">
    <property type="entry name" value="HlyIII"/>
    <property type="match status" value="1"/>
</dbReference>
<proteinExistence type="inferred from homology"/>
<dbReference type="Proteomes" id="UP000440578">
    <property type="component" value="Unassembled WGS sequence"/>
</dbReference>
<dbReference type="PANTHER" id="PTHR20855">
    <property type="entry name" value="ADIPOR/PROGESTIN RECEPTOR-RELATED"/>
    <property type="match status" value="1"/>
</dbReference>
<feature type="binding site" evidence="6">
    <location>
        <position position="222"/>
    </location>
    <ligand>
        <name>Zn(2+)</name>
        <dbReference type="ChEBI" id="CHEBI:29105"/>
    </ligand>
</feature>
<feature type="transmembrane region" description="Helical" evidence="7">
    <location>
        <begin position="45"/>
        <end position="66"/>
    </location>
</feature>
<feature type="binding site" evidence="6">
    <location>
        <position position="226"/>
    </location>
    <ligand>
        <name>Zn(2+)</name>
        <dbReference type="ChEBI" id="CHEBI:29105"/>
    </ligand>
</feature>
<evidence type="ECO:0000256" key="3">
    <source>
        <dbReference type="ARBA" id="ARBA00022692"/>
    </source>
</evidence>
<dbReference type="PANTHER" id="PTHR20855:SF3">
    <property type="entry name" value="LD03007P"/>
    <property type="match status" value="1"/>
</dbReference>